<dbReference type="GO" id="GO:0016787">
    <property type="term" value="F:hydrolase activity"/>
    <property type="evidence" value="ECO:0007669"/>
    <property type="project" value="UniProtKB-KW"/>
</dbReference>
<dbReference type="InterPro" id="IPR002477">
    <property type="entry name" value="Peptidoglycan-bd-like"/>
</dbReference>
<evidence type="ECO:0000259" key="2">
    <source>
        <dbReference type="Pfam" id="PF07486"/>
    </source>
</evidence>
<evidence type="ECO:0000313" key="5">
    <source>
        <dbReference type="Proteomes" id="UP000177894"/>
    </source>
</evidence>
<dbReference type="Pfam" id="PF01471">
    <property type="entry name" value="PG_binding_1"/>
    <property type="match status" value="1"/>
</dbReference>
<keyword evidence="3" id="KW-0378">Hydrolase</keyword>
<evidence type="ECO:0000313" key="6">
    <source>
        <dbReference type="Proteomes" id="UP000192478"/>
    </source>
</evidence>
<dbReference type="InterPro" id="IPR011105">
    <property type="entry name" value="Cell_wall_hydrolase_SleB"/>
</dbReference>
<dbReference type="EMBL" id="CP020559">
    <property type="protein sequence ID" value="ARE89717.1"/>
    <property type="molecule type" value="Genomic_DNA"/>
</dbReference>
<dbReference type="Proteomes" id="UP000177894">
    <property type="component" value="Chromosome"/>
</dbReference>
<dbReference type="Gene3D" id="1.10.101.10">
    <property type="entry name" value="PGBD-like superfamily/PGBD"/>
    <property type="match status" value="1"/>
</dbReference>
<evidence type="ECO:0000259" key="1">
    <source>
        <dbReference type="Pfam" id="PF01471"/>
    </source>
</evidence>
<dbReference type="AlphaFoldDB" id="A0AAC9RQF2"/>
<proteinExistence type="predicted"/>
<dbReference type="Pfam" id="PF07486">
    <property type="entry name" value="Hydrolase_2"/>
    <property type="match status" value="1"/>
</dbReference>
<reference evidence="3 5" key="1">
    <citation type="submission" date="2016-10" db="EMBL/GenBank/DDBJ databases">
        <title>Complete Genome Sequence of Acetogen Clostridium formicoaceticum ATCC 27076.</title>
        <authorList>
            <person name="Bao T."/>
            <person name="Cheng C."/>
            <person name="Zhao J."/>
            <person name="Yang S.-T."/>
            <person name="Wang J."/>
            <person name="Wang M."/>
        </authorList>
    </citation>
    <scope>NUCLEOTIDE SEQUENCE [LARGE SCALE GENOMIC DNA]</scope>
    <source>
        <strain evidence="3 5">ATCC 27076</strain>
    </source>
</reference>
<feature type="domain" description="Cell wall hydrolase SleB" evidence="2">
    <location>
        <begin position="130"/>
        <end position="232"/>
    </location>
</feature>
<organism evidence="4 6">
    <name type="scientific">Clostridium formicaceticum</name>
    <dbReference type="NCBI Taxonomy" id="1497"/>
    <lineage>
        <taxon>Bacteria</taxon>
        <taxon>Bacillati</taxon>
        <taxon>Bacillota</taxon>
        <taxon>Clostridia</taxon>
        <taxon>Eubacteriales</taxon>
        <taxon>Clostridiaceae</taxon>
        <taxon>Clostridium</taxon>
    </lineage>
</organism>
<evidence type="ECO:0000313" key="3">
    <source>
        <dbReference type="EMBL" id="AOY75280.1"/>
    </source>
</evidence>
<accession>A0AAC9RQF2</accession>
<protein>
    <submittedName>
        <fullName evidence="3">Cell wall hydrolase</fullName>
    </submittedName>
    <submittedName>
        <fullName evidence="4">Spore cortex-lytic enzyme</fullName>
    </submittedName>
</protein>
<dbReference type="InterPro" id="IPR042047">
    <property type="entry name" value="SleB_dom1"/>
</dbReference>
<evidence type="ECO:0000313" key="4">
    <source>
        <dbReference type="EMBL" id="ARE89717.1"/>
    </source>
</evidence>
<dbReference type="Gene3D" id="1.10.10.2520">
    <property type="entry name" value="Cell wall hydrolase SleB, domain 1"/>
    <property type="match status" value="1"/>
</dbReference>
<dbReference type="KEGG" id="cfm:BJL90_04780"/>
<dbReference type="Gene3D" id="6.20.240.60">
    <property type="match status" value="1"/>
</dbReference>
<sequence length="233" mass="25884">MQGNSKKIVSVFLILAFLSIQIVGVFANNPYVTLRFGSRGNEVVRLQQALRNKGYYNSAVDGIYGKITENAVINFQRDNRLTIDGIAGRQTQSKLYEAATVSRGSSTTRNSASANVYWLSRIIHAEAGAEPYTGKVAVGNVVLNRVHSREFPNTIYNVIFEYYKNIPQFSPVADGTIYNTPSQESIQAAHDALSGSRPVGNSTYFFNPNKATGQWIVANKRYVTRIGNHVFYQ</sequence>
<dbReference type="SUPFAM" id="SSF47090">
    <property type="entry name" value="PGBD-like"/>
    <property type="match status" value="1"/>
</dbReference>
<reference evidence="4 6" key="2">
    <citation type="submission" date="2017-03" db="EMBL/GenBank/DDBJ databases">
        <title>Complete sequence of Clostridium formicaceticum DSM 92.</title>
        <authorList>
            <person name="Poehlein A."/>
            <person name="Karl M."/>
            <person name="Bengelsdorf F.R."/>
            <person name="Duerre P."/>
            <person name="Daniel R."/>
        </authorList>
    </citation>
    <scope>NUCLEOTIDE SEQUENCE [LARGE SCALE GENOMIC DNA]</scope>
    <source>
        <strain evidence="4 6">DSM 92</strain>
    </source>
</reference>
<gene>
    <name evidence="4" type="primary">sleB_3</name>
    <name evidence="3" type="ORF">BJL90_04780</name>
    <name evidence="4" type="ORF">CLFO_41980</name>
</gene>
<dbReference type="InterPro" id="IPR036366">
    <property type="entry name" value="PGBDSf"/>
</dbReference>
<dbReference type="InterPro" id="IPR036365">
    <property type="entry name" value="PGBD-like_sf"/>
</dbReference>
<dbReference type="Proteomes" id="UP000192478">
    <property type="component" value="Chromosome"/>
</dbReference>
<name>A0AAC9RQF2_9CLOT</name>
<dbReference type="RefSeq" id="WP_070964763.1">
    <property type="nucleotide sequence ID" value="NZ_CP017603.1"/>
</dbReference>
<keyword evidence="5" id="KW-1185">Reference proteome</keyword>
<feature type="domain" description="Peptidoglycan binding-like" evidence="1">
    <location>
        <begin position="39"/>
        <end position="95"/>
    </location>
</feature>
<dbReference type="EMBL" id="CP017603">
    <property type="protein sequence ID" value="AOY75280.1"/>
    <property type="molecule type" value="Genomic_DNA"/>
</dbReference>